<reference evidence="2" key="2">
    <citation type="submission" date="2016-03" db="UniProtKB">
        <authorList>
            <consortium name="WormBaseParasite"/>
        </authorList>
    </citation>
    <scope>IDENTIFICATION</scope>
</reference>
<dbReference type="SUPFAM" id="SSF48371">
    <property type="entry name" value="ARM repeat"/>
    <property type="match status" value="1"/>
</dbReference>
<dbReference type="InterPro" id="IPR011989">
    <property type="entry name" value="ARM-like"/>
</dbReference>
<reference evidence="1" key="1">
    <citation type="submission" date="2012-09" db="EMBL/GenBank/DDBJ databases">
        <authorList>
            <person name="Martin A.A."/>
        </authorList>
    </citation>
    <scope>NUCLEOTIDE SEQUENCE</scope>
</reference>
<protein>
    <submittedName>
        <fullName evidence="2">Adaptin_N domain-containing protein</fullName>
    </submittedName>
</protein>
<proteinExistence type="predicted"/>
<dbReference type="Proteomes" id="UP000035642">
    <property type="component" value="Unassembled WGS sequence"/>
</dbReference>
<dbReference type="WBParaSite" id="ACAC_0000152301-mRNA-1">
    <property type="protein sequence ID" value="ACAC_0000152301-mRNA-1"/>
    <property type="gene ID" value="ACAC_0000152301"/>
</dbReference>
<evidence type="ECO:0000313" key="1">
    <source>
        <dbReference type="Proteomes" id="UP000035642"/>
    </source>
</evidence>
<dbReference type="Gene3D" id="1.25.10.10">
    <property type="entry name" value="Leucine-rich Repeat Variant"/>
    <property type="match status" value="1"/>
</dbReference>
<accession>A0A0K0CVW9</accession>
<name>A0A0K0CVW9_ANGCA</name>
<dbReference type="InterPro" id="IPR016024">
    <property type="entry name" value="ARM-type_fold"/>
</dbReference>
<sequence length="531" mass="60057">MEIVEFYCRLTDFVKKSFSSINFETDASVAVSLLIRLYSKYCQSLSGDGMNVARQLERTEVLLQQNRPAKVLSDLLALYTSCYSFRRKGEWKNVILWSVSLLANEGVSIFIRRQISDFLCLTKDSEDVQLFLLTVVELFSRTDSTHVRNDAARVLMHFADQLSGDQIRVIMTTVQSIIMAGDVVYGLAAKVRPDMKLVGDLSPSKWMDESARCQLIIKHLQQSTRRNDVDDLLASVFLSPCMKLGWFVDVIELLDDKALREYLPGVHQILMDRRRSPLSDLQLMLSKLSARLTLGEISMVLDHCFSRLLESPSLIEAVCKVYGADCLNHAAMAVIRDRLAVEVHKAISHSDWEVRDTAVEIAVIAPFFRPMLGSLTQLVRFDPSPYVRAAALRCFVLDAKCHEKELPQLCEDVIVSDSDAEPRLVAMRYLHGTLPSNIQTVLHILPKAIEDSDDEVRKLMVEMCSSLLATKEYATDTAAELQEWIEDPEIGAAVRTVLGESPFEQRNPVEHILTDMMNALRLHFSDTIDCY</sequence>
<evidence type="ECO:0000313" key="2">
    <source>
        <dbReference type="WBParaSite" id="ACAC_0000152301-mRNA-1"/>
    </source>
</evidence>
<dbReference type="AlphaFoldDB" id="A0A0K0CVW9"/>
<keyword evidence="1" id="KW-1185">Reference proteome</keyword>
<dbReference type="STRING" id="6313.A0A0K0CVW9"/>
<organism evidence="1 2">
    <name type="scientific">Angiostrongylus cantonensis</name>
    <name type="common">Rat lungworm</name>
    <dbReference type="NCBI Taxonomy" id="6313"/>
    <lineage>
        <taxon>Eukaryota</taxon>
        <taxon>Metazoa</taxon>
        <taxon>Ecdysozoa</taxon>
        <taxon>Nematoda</taxon>
        <taxon>Chromadorea</taxon>
        <taxon>Rhabditida</taxon>
        <taxon>Rhabditina</taxon>
        <taxon>Rhabditomorpha</taxon>
        <taxon>Strongyloidea</taxon>
        <taxon>Metastrongylidae</taxon>
        <taxon>Angiostrongylus</taxon>
    </lineage>
</organism>